<reference evidence="1 2" key="1">
    <citation type="submission" date="2016-07" db="EMBL/GenBank/DDBJ databases">
        <title>Multiple horizontal gene transfer events from other fungi enriched the ability of initially mycotrophic Trichoderma (Ascomycota) to feed on dead plant biomass.</title>
        <authorList>
            <consortium name="DOE Joint Genome Institute"/>
            <person name="Aerts A."/>
            <person name="Atanasova L."/>
            <person name="Chenthamara K."/>
            <person name="Zhang J."/>
            <person name="Grujic M."/>
            <person name="Henrissat B."/>
            <person name="Kuo A."/>
            <person name="Salamov A."/>
            <person name="Lipzen A."/>
            <person name="Labutti K."/>
            <person name="Barry K."/>
            <person name="Miao Y."/>
            <person name="Rahimi M.J."/>
            <person name="Shen Q."/>
            <person name="Grigoriev I.V."/>
            <person name="Kubicek C.P."/>
            <person name="Druzhinina I.S."/>
        </authorList>
    </citation>
    <scope>NUCLEOTIDE SEQUENCE [LARGE SCALE GENOMIC DNA]</scope>
    <source>
        <strain evidence="1 2">ATCC 18648</strain>
    </source>
</reference>
<protein>
    <submittedName>
        <fullName evidence="1">Uncharacterized protein</fullName>
    </submittedName>
</protein>
<dbReference type="AlphaFoldDB" id="A0A2T4CBB9"/>
<dbReference type="EMBL" id="KZ679129">
    <property type="protein sequence ID" value="PTB78871.1"/>
    <property type="molecule type" value="Genomic_DNA"/>
</dbReference>
<accession>A0A2T4CBB9</accession>
<dbReference type="Proteomes" id="UP000240760">
    <property type="component" value="Unassembled WGS sequence"/>
</dbReference>
<keyword evidence="2" id="KW-1185">Reference proteome</keyword>
<proteinExistence type="predicted"/>
<sequence length="140" mass="16301">MKMHAGRDLFLERSMLFLPCFFSLWFLRFFFSIRRLAGHCMNLHGCLCVQTESNVTVAGSEKWVACDLWFVMTIVFLHRLEILAKEIARACMYRRMIGNTAPDLDGMAMLKPGFTVTRFFPQCGNVELSTRRDDDAYRNK</sequence>
<organism evidence="1 2">
    <name type="scientific">Trichoderma longibrachiatum ATCC 18648</name>
    <dbReference type="NCBI Taxonomy" id="983965"/>
    <lineage>
        <taxon>Eukaryota</taxon>
        <taxon>Fungi</taxon>
        <taxon>Dikarya</taxon>
        <taxon>Ascomycota</taxon>
        <taxon>Pezizomycotina</taxon>
        <taxon>Sordariomycetes</taxon>
        <taxon>Hypocreomycetidae</taxon>
        <taxon>Hypocreales</taxon>
        <taxon>Hypocreaceae</taxon>
        <taxon>Trichoderma</taxon>
    </lineage>
</organism>
<gene>
    <name evidence="1" type="ORF">M440DRAFT_1203325</name>
</gene>
<evidence type="ECO:0000313" key="2">
    <source>
        <dbReference type="Proteomes" id="UP000240760"/>
    </source>
</evidence>
<evidence type="ECO:0000313" key="1">
    <source>
        <dbReference type="EMBL" id="PTB78871.1"/>
    </source>
</evidence>
<name>A0A2T4CBB9_TRILO</name>